<protein>
    <submittedName>
        <fullName evidence="3">Uncharacterized protein</fullName>
    </submittedName>
</protein>
<dbReference type="Proteomes" id="UP000747110">
    <property type="component" value="Unassembled WGS sequence"/>
</dbReference>
<accession>A0A8J4GRM4</accession>
<evidence type="ECO:0000313" key="5">
    <source>
        <dbReference type="Proteomes" id="UP000747110"/>
    </source>
</evidence>
<feature type="region of interest" description="Disordered" evidence="1">
    <location>
        <begin position="397"/>
        <end position="420"/>
    </location>
</feature>
<feature type="compositionally biased region" description="Basic and acidic residues" evidence="1">
    <location>
        <begin position="92"/>
        <end position="102"/>
    </location>
</feature>
<keyword evidence="5" id="KW-1185">Reference proteome</keyword>
<dbReference type="EMBL" id="BNCQ01000044">
    <property type="protein sequence ID" value="GIM12531.1"/>
    <property type="molecule type" value="Genomic_DNA"/>
</dbReference>
<feature type="region of interest" description="Disordered" evidence="1">
    <location>
        <begin position="315"/>
        <end position="374"/>
    </location>
</feature>
<proteinExistence type="predicted"/>
<organism evidence="3 4">
    <name type="scientific">Volvox reticuliferus</name>
    <dbReference type="NCBI Taxonomy" id="1737510"/>
    <lineage>
        <taxon>Eukaryota</taxon>
        <taxon>Viridiplantae</taxon>
        <taxon>Chlorophyta</taxon>
        <taxon>core chlorophytes</taxon>
        <taxon>Chlorophyceae</taxon>
        <taxon>CS clade</taxon>
        <taxon>Chlamydomonadales</taxon>
        <taxon>Volvocaceae</taxon>
        <taxon>Volvox</taxon>
    </lineage>
</organism>
<feature type="compositionally biased region" description="Polar residues" evidence="1">
    <location>
        <begin position="331"/>
        <end position="340"/>
    </location>
</feature>
<dbReference type="Proteomes" id="UP000722791">
    <property type="component" value="Unassembled WGS sequence"/>
</dbReference>
<dbReference type="EMBL" id="BNCP01000029">
    <property type="protein sequence ID" value="GIL84223.1"/>
    <property type="molecule type" value="Genomic_DNA"/>
</dbReference>
<sequence length="1475" mass="155426">MTVVCEVCGYDGALDWFLQCKNHERCHQGRHLYCIDGLRIRRRPASLGVFGNLECSWCLQTAESTSRVNRQATFVLDKSSFTTDEGQGALKEGTDATAREAKAPTGKPSVNKLPIGKGVGSDKVPAGKAPACKPTAGKAAASADRRGKALNGSSAAGGREEVNGDKKPSAACISSQRAVAGGGSAVPSAAATAPVATATVSLPESMAGAQCGRSISKPTLPGAIAGRTSGVQQQSRVKPSAVVASGAATVLVADKHDRFDDLTLPVKQNKVAGPSSARSQLAGAGRHAVVATAGNSGPSKPGSVFSHGPITKQNVGNGPPGGAPIAGNAGTSTGAPSQIGQTGGCAERGASLAGPGTASGSHTTGGGSFAARSRPTAVAPTGRVSFHYQLALPTVSSVQSSGASQTKLDNRGSLSSGSNRLDSLGSLPMCDSTTRIVATSRHRRVKLWTCDMLLEGCIPRTEVDPKRLRMSIESVSPHESMVRLSKLLQMKTPPDGIRCNIMPIEEVPRAISEAHSFYLSYDPCETCLVMFPARNIGNTSKFFKESLITMLSPPEGNEQGVGERAQLEEPGKILAMDLSFLTADDLARDPVLERLLHSELDAKGDSKPQYQLYFMPETVPVDGVTPENGVMPCLLCLTGSRKHVHLMVPPYNRRLPTEEDSILINPSQTRGPKKKVTFELRDNHKHETGRLLKETVKEGKALKKVLLEEAPKEGEPTAADTMECDTAEGSLQGGSACTSDPGSMEDGPSALDPNVEALCNVVLMASSSQPAGGPVMAMQDNKGLIGDSPETSDPVTQQAVGMGMALATPSQPVQLVRDAKVTISAADDTHNSLVGCHDASDSDMDIDDTTRMAPSLPAGSLDMCLSASLDGAYSTRGCSMLMSGENNQQQDPGGSATQAAAACGTVMEMGMKMNDDGKKQMPVHMVPYDECSMQFVWSIEAIGKVAEQQAHTSSLGNEGLRMLLQHQQRLVACDVRPASLSDNDMGNSGDNGGAAVGLHISDSTITAGVNNGHQAQASQPEPSGVLSMTASIHTVEGSLEPLDGRASNREPVDAARCSGMATDYQLSDWRGLADCWNPPNGLHRHVVLPLPDKAGSVEMQQLKVGKKRPGSPLHSVAHQAGLNMTTCTQPAQWSWGRPSAPVLQAFLMESGCMDLPNQERLPDLIPQLQVIPLTQLHGCQIRLVACGREAPMLGDALDGAAQVLGFQWSPWCKAVDREKLSSIQVLLLSEDAVANVSNLTGLVLKSIAVHPIALYRAEPFVKGLKLLAEATQSMHKRDGDGAIPLTLEDVLSQASLQGGGMVDACRPLYPTRVVVVMDAEGFVLTPVKQLVRLAGCLLAGSRAWGMPWQLQMRASHVGKILAHGSPEHWAVATWALKPDALTGGELKQQQPMLQLDPVEECAIVTHGTVLMQDAAHLMYRLRPGRLVFAAYAAADPAVKSYCGKGRRCKDILAGTVAEVVSFLDLLLSRTKVTGN</sequence>
<comment type="caution">
    <text evidence="3">The sequence shown here is derived from an EMBL/GenBank/DDBJ whole genome shotgun (WGS) entry which is preliminary data.</text>
</comment>
<reference evidence="3" key="1">
    <citation type="journal article" date="2021" name="Proc. Natl. Acad. Sci. U.S.A.">
        <title>Three genomes in the algal genus Volvox reveal the fate of a haploid sex-determining region after a transition to homothallism.</title>
        <authorList>
            <person name="Yamamoto K."/>
            <person name="Hamaji T."/>
            <person name="Kawai-Toyooka H."/>
            <person name="Matsuzaki R."/>
            <person name="Takahashi F."/>
            <person name="Nishimura Y."/>
            <person name="Kawachi M."/>
            <person name="Noguchi H."/>
            <person name="Minakuchi Y."/>
            <person name="Umen J.G."/>
            <person name="Toyoda A."/>
            <person name="Nozaki H."/>
        </authorList>
    </citation>
    <scope>NUCLEOTIDE SEQUENCE</scope>
    <source>
        <strain evidence="3">NIES-3785</strain>
        <strain evidence="2">NIES-3786</strain>
    </source>
</reference>
<evidence type="ECO:0000313" key="2">
    <source>
        <dbReference type="EMBL" id="GIL84223.1"/>
    </source>
</evidence>
<feature type="region of interest" description="Disordered" evidence="1">
    <location>
        <begin position="84"/>
        <end position="169"/>
    </location>
</feature>
<feature type="compositionally biased region" description="Low complexity" evidence="1">
    <location>
        <begin position="353"/>
        <end position="362"/>
    </location>
</feature>
<feature type="compositionally biased region" description="Basic and acidic residues" evidence="1">
    <location>
        <begin position="158"/>
        <end position="168"/>
    </location>
</feature>
<evidence type="ECO:0000256" key="1">
    <source>
        <dbReference type="SAM" id="MobiDB-lite"/>
    </source>
</evidence>
<gene>
    <name evidence="2" type="ORF">Vretifemale_12918</name>
    <name evidence="3" type="ORF">Vretimale_15850</name>
</gene>
<evidence type="ECO:0000313" key="3">
    <source>
        <dbReference type="EMBL" id="GIM12531.1"/>
    </source>
</evidence>
<dbReference type="OrthoDB" id="552454at2759"/>
<name>A0A8J4GRM4_9CHLO</name>
<evidence type="ECO:0000313" key="4">
    <source>
        <dbReference type="Proteomes" id="UP000722791"/>
    </source>
</evidence>